<dbReference type="EMBL" id="BKCP01004961">
    <property type="protein sequence ID" value="GER35260.1"/>
    <property type="molecule type" value="Genomic_DNA"/>
</dbReference>
<evidence type="ECO:0000313" key="3">
    <source>
        <dbReference type="Proteomes" id="UP000325081"/>
    </source>
</evidence>
<gene>
    <name evidence="2" type="ORF">STAS_11527</name>
</gene>
<reference evidence="3" key="1">
    <citation type="journal article" date="2019" name="Curr. Biol.">
        <title>Genome Sequence of Striga asiatica Provides Insight into the Evolution of Plant Parasitism.</title>
        <authorList>
            <person name="Yoshida S."/>
            <person name="Kim S."/>
            <person name="Wafula E.K."/>
            <person name="Tanskanen J."/>
            <person name="Kim Y.M."/>
            <person name="Honaas L."/>
            <person name="Yang Z."/>
            <person name="Spallek T."/>
            <person name="Conn C.E."/>
            <person name="Ichihashi Y."/>
            <person name="Cheong K."/>
            <person name="Cui S."/>
            <person name="Der J.P."/>
            <person name="Gundlach H."/>
            <person name="Jiao Y."/>
            <person name="Hori C."/>
            <person name="Ishida J.K."/>
            <person name="Kasahara H."/>
            <person name="Kiba T."/>
            <person name="Kim M.S."/>
            <person name="Koo N."/>
            <person name="Laohavisit A."/>
            <person name="Lee Y.H."/>
            <person name="Lumba S."/>
            <person name="McCourt P."/>
            <person name="Mortimer J.C."/>
            <person name="Mutuku J.M."/>
            <person name="Nomura T."/>
            <person name="Sasaki-Sekimoto Y."/>
            <person name="Seto Y."/>
            <person name="Wang Y."/>
            <person name="Wakatake T."/>
            <person name="Sakakibara H."/>
            <person name="Demura T."/>
            <person name="Yamaguchi S."/>
            <person name="Yoneyama K."/>
            <person name="Manabe R.I."/>
            <person name="Nelson D.C."/>
            <person name="Schulman A.H."/>
            <person name="Timko M.P."/>
            <person name="dePamphilis C.W."/>
            <person name="Choi D."/>
            <person name="Shirasu K."/>
        </authorList>
    </citation>
    <scope>NUCLEOTIDE SEQUENCE [LARGE SCALE GENOMIC DNA]</scope>
    <source>
        <strain evidence="3">cv. UVA1</strain>
    </source>
</reference>
<protein>
    <submittedName>
        <fullName evidence="2">Speckle targeted PIP5K1A-regulated poly(A)polymerase</fullName>
    </submittedName>
</protein>
<feature type="compositionally biased region" description="Low complexity" evidence="1">
    <location>
        <begin position="31"/>
        <end position="62"/>
    </location>
</feature>
<feature type="compositionally biased region" description="Pro residues" evidence="1">
    <location>
        <begin position="17"/>
        <end position="30"/>
    </location>
</feature>
<organism evidence="2 3">
    <name type="scientific">Striga asiatica</name>
    <name type="common">Asiatic witchweed</name>
    <name type="synonym">Buchnera asiatica</name>
    <dbReference type="NCBI Taxonomy" id="4170"/>
    <lineage>
        <taxon>Eukaryota</taxon>
        <taxon>Viridiplantae</taxon>
        <taxon>Streptophyta</taxon>
        <taxon>Embryophyta</taxon>
        <taxon>Tracheophyta</taxon>
        <taxon>Spermatophyta</taxon>
        <taxon>Magnoliopsida</taxon>
        <taxon>eudicotyledons</taxon>
        <taxon>Gunneridae</taxon>
        <taxon>Pentapetalae</taxon>
        <taxon>asterids</taxon>
        <taxon>lamiids</taxon>
        <taxon>Lamiales</taxon>
        <taxon>Orobanchaceae</taxon>
        <taxon>Buchnereae</taxon>
        <taxon>Striga</taxon>
    </lineage>
</organism>
<sequence>MLPSLAPHVYPNLRISPTPPTPPPPSPPPTSAHSSSSSHISTSSSFSPNSPSYSHSPHNISPMQSIPPGSRLIVDLPIVTDTSASIPNHDSEILGHHHMITRSKAGIYKPKALALSSTILPEPKNIKQSLATPEWKQAMEVEL</sequence>
<feature type="region of interest" description="Disordered" evidence="1">
    <location>
        <begin position="1"/>
        <end position="68"/>
    </location>
</feature>
<evidence type="ECO:0000256" key="1">
    <source>
        <dbReference type="SAM" id="MobiDB-lite"/>
    </source>
</evidence>
<dbReference type="OrthoDB" id="1751282at2759"/>
<comment type="caution">
    <text evidence="2">The sequence shown here is derived from an EMBL/GenBank/DDBJ whole genome shotgun (WGS) entry which is preliminary data.</text>
</comment>
<dbReference type="AlphaFoldDB" id="A0A5A7PR23"/>
<accession>A0A5A7PR23</accession>
<name>A0A5A7PR23_STRAF</name>
<proteinExistence type="predicted"/>
<evidence type="ECO:0000313" key="2">
    <source>
        <dbReference type="EMBL" id="GER35260.1"/>
    </source>
</evidence>
<keyword evidence="3" id="KW-1185">Reference proteome</keyword>
<dbReference type="Proteomes" id="UP000325081">
    <property type="component" value="Unassembled WGS sequence"/>
</dbReference>